<sequence length="523" mass="55323">MSNFSRTQQIRKQVIWTEGGVVASQHRKAAEAGAAILAAGGDAIDAAIATSFAAGVVEPWMSGPMGGGMMTLWRAGEQKAETIEFGMRAPQGLDVSDYPLQPEKKAGDLFPWMRVEGDRNIYGATAIAVPGTVAGMELAHQRYGTRDWADLLAPAIALAEEGMLIDWYASLIIASATRQLAQDRDAASLFLIDGQWPNISGWTALAESHLDQRTHAKTLRRLAEAGARDFYEGEIARMIVEDVQAKGGCLSLDDLAAYRAQAAQPRTIAYRDAVIHAPSGLSAGAELVATLKQMEAAFTPGKAPSAESYTALAQALTAAYLDRLENAGDTGESPQSPACTTTFSVVDRHGNMVNVTQTLLSIFGSHVVSPQTGMLMNNGIMWFDPEPGKPNSLAPGKRCLMNICPIVGQAGGRSFALGASGGRKILAAVANLTSFIADFGMDLETAFHMPRIDASGGGVVIADETLPQDVLETLAGFAPVKTARRTVHPYAFAVPAGVMRENGRNCGATEIMTPWGDAVSEAG</sequence>
<accession>A0A1C1YUL4</accession>
<dbReference type="PRINTS" id="PR01210">
    <property type="entry name" value="GGTRANSPTASE"/>
</dbReference>
<dbReference type="OrthoDB" id="9781342at2"/>
<evidence type="ECO:0000256" key="2">
    <source>
        <dbReference type="ARBA" id="ARBA00022679"/>
    </source>
</evidence>
<dbReference type="PANTHER" id="PTHR43199:SF1">
    <property type="entry name" value="GLUTATHIONE HYDROLASE PROENZYME"/>
    <property type="match status" value="1"/>
</dbReference>
<keyword evidence="3" id="KW-0378">Hydrolase</keyword>
<name>A0A1C1YUL4_9HYPH</name>
<dbReference type="InterPro" id="IPR051792">
    <property type="entry name" value="GGT_bact"/>
</dbReference>
<comment type="caution">
    <text evidence="5">The sequence shown here is derived from an EMBL/GenBank/DDBJ whole genome shotgun (WGS) entry which is preliminary data.</text>
</comment>
<organism evidence="5 6">
    <name type="scientific">Hoeflea olei</name>
    <dbReference type="NCBI Taxonomy" id="1480615"/>
    <lineage>
        <taxon>Bacteria</taxon>
        <taxon>Pseudomonadati</taxon>
        <taxon>Pseudomonadota</taxon>
        <taxon>Alphaproteobacteria</taxon>
        <taxon>Hyphomicrobiales</taxon>
        <taxon>Rhizobiaceae</taxon>
        <taxon>Hoeflea</taxon>
    </lineage>
</organism>
<dbReference type="Pfam" id="PF01019">
    <property type="entry name" value="G_glu_transpept"/>
    <property type="match status" value="2"/>
</dbReference>
<gene>
    <name evidence="5" type="ORF">AWJ14_07760</name>
</gene>
<evidence type="ECO:0000256" key="4">
    <source>
        <dbReference type="ARBA" id="ARBA00023145"/>
    </source>
</evidence>
<keyword evidence="6" id="KW-1185">Reference proteome</keyword>
<evidence type="ECO:0000256" key="1">
    <source>
        <dbReference type="ARBA" id="ARBA00009381"/>
    </source>
</evidence>
<dbReference type="RefSeq" id="WP_066180288.1">
    <property type="nucleotide sequence ID" value="NZ_LQZT01000023.1"/>
</dbReference>
<keyword evidence="2 5" id="KW-0808">Transferase</keyword>
<dbReference type="Gene3D" id="3.60.20.40">
    <property type="match status" value="1"/>
</dbReference>
<evidence type="ECO:0000313" key="5">
    <source>
        <dbReference type="EMBL" id="OCW57040.1"/>
    </source>
</evidence>
<dbReference type="GO" id="GO:0016787">
    <property type="term" value="F:hydrolase activity"/>
    <property type="evidence" value="ECO:0007669"/>
    <property type="project" value="UniProtKB-KW"/>
</dbReference>
<dbReference type="InterPro" id="IPR029055">
    <property type="entry name" value="Ntn_hydrolases_N"/>
</dbReference>
<dbReference type="SUPFAM" id="SSF56235">
    <property type="entry name" value="N-terminal nucleophile aminohydrolases (Ntn hydrolases)"/>
    <property type="match status" value="1"/>
</dbReference>
<evidence type="ECO:0000256" key="3">
    <source>
        <dbReference type="ARBA" id="ARBA00022801"/>
    </source>
</evidence>
<proteinExistence type="inferred from homology"/>
<dbReference type="AlphaFoldDB" id="A0A1C1YUL4"/>
<comment type="similarity">
    <text evidence="1">Belongs to the gamma-glutamyltransferase family.</text>
</comment>
<protein>
    <submittedName>
        <fullName evidence="5">Gamma-glutamyltransferase</fullName>
    </submittedName>
</protein>
<dbReference type="PANTHER" id="PTHR43199">
    <property type="entry name" value="GLUTATHIONE HYDROLASE"/>
    <property type="match status" value="1"/>
</dbReference>
<dbReference type="GO" id="GO:0016740">
    <property type="term" value="F:transferase activity"/>
    <property type="evidence" value="ECO:0007669"/>
    <property type="project" value="UniProtKB-KW"/>
</dbReference>
<dbReference type="Proteomes" id="UP000094795">
    <property type="component" value="Unassembled WGS sequence"/>
</dbReference>
<dbReference type="EMBL" id="LQZT01000023">
    <property type="protein sequence ID" value="OCW57040.1"/>
    <property type="molecule type" value="Genomic_DNA"/>
</dbReference>
<dbReference type="InterPro" id="IPR043137">
    <property type="entry name" value="GGT_ssub_C"/>
</dbReference>
<evidence type="ECO:0000313" key="6">
    <source>
        <dbReference type="Proteomes" id="UP000094795"/>
    </source>
</evidence>
<dbReference type="STRING" id="1480615.AWJ14_07760"/>
<keyword evidence="4" id="KW-0865">Zymogen</keyword>
<reference evidence="5 6" key="1">
    <citation type="submission" date="2015-12" db="EMBL/GenBank/DDBJ databases">
        <authorList>
            <person name="Shamseldin A."/>
            <person name="Moawad H."/>
            <person name="Abd El-Rahim W.M."/>
            <person name="Sadowsky M.J."/>
        </authorList>
    </citation>
    <scope>NUCLEOTIDE SEQUENCE [LARGE SCALE GENOMIC DNA]</scope>
    <source>
        <strain evidence="5 6">JC234</strain>
    </source>
</reference>